<feature type="region of interest" description="Disordered" evidence="1">
    <location>
        <begin position="58"/>
        <end position="207"/>
    </location>
</feature>
<proteinExistence type="predicted"/>
<name>A0A5M6C448_9TREE</name>
<protein>
    <submittedName>
        <fullName evidence="2">Uncharacterized protein</fullName>
    </submittedName>
</protein>
<dbReference type="EMBL" id="CP144053">
    <property type="protein sequence ID" value="WWD17034.1"/>
    <property type="molecule type" value="Genomic_DNA"/>
</dbReference>
<dbReference type="InterPro" id="IPR001810">
    <property type="entry name" value="F-box_dom"/>
</dbReference>
<feature type="region of interest" description="Disordered" evidence="1">
    <location>
        <begin position="256"/>
        <end position="286"/>
    </location>
</feature>
<dbReference type="PROSITE" id="PS50181">
    <property type="entry name" value="FBOX"/>
    <property type="match status" value="1"/>
</dbReference>
<evidence type="ECO:0000313" key="3">
    <source>
        <dbReference type="Proteomes" id="UP000322225"/>
    </source>
</evidence>
<dbReference type="RefSeq" id="XP_031862438.1">
    <property type="nucleotide sequence ID" value="XM_032003116.1"/>
</dbReference>
<dbReference type="AlphaFoldDB" id="A0A5M6C448"/>
<dbReference type="GO" id="GO:0019005">
    <property type="term" value="C:SCF ubiquitin ligase complex"/>
    <property type="evidence" value="ECO:0007669"/>
    <property type="project" value="TreeGrafter"/>
</dbReference>
<dbReference type="GO" id="GO:0005737">
    <property type="term" value="C:cytoplasm"/>
    <property type="evidence" value="ECO:0007669"/>
    <property type="project" value="TreeGrafter"/>
</dbReference>
<feature type="compositionally biased region" description="Polar residues" evidence="1">
    <location>
        <begin position="95"/>
        <end position="105"/>
    </location>
</feature>
<dbReference type="Pfam" id="PF00646">
    <property type="entry name" value="F-box"/>
    <property type="match status" value="1"/>
</dbReference>
<dbReference type="Gene3D" id="1.20.1280.50">
    <property type="match status" value="1"/>
</dbReference>
<dbReference type="InterPro" id="IPR036047">
    <property type="entry name" value="F-box-like_dom_sf"/>
</dbReference>
<feature type="compositionally biased region" description="Low complexity" evidence="1">
    <location>
        <begin position="178"/>
        <end position="202"/>
    </location>
</feature>
<dbReference type="Pfam" id="PF19270">
    <property type="entry name" value="FBO_C"/>
    <property type="match status" value="1"/>
</dbReference>
<dbReference type="PANTHER" id="PTHR12874">
    <property type="entry name" value="F-BOX ONLY PROTEIN 48-RELATED"/>
    <property type="match status" value="1"/>
</dbReference>
<dbReference type="GeneID" id="43587235"/>
<sequence length="614" mass="67726">MTTADPASPTSSLSPELPLAELERLHLASQAEGISKRSDGLQITDEELERFRAQWREEVKARKGDASVGGIGGSGGAAGTGEKKSFIVGGGGAGTTSKSQSQQPIKSEGKLAERTIKVSPTATKTKLPLKVTSPKNIKHPALVRPPDLDNDNDEDFLPHSGPSKIPVSGTALGLANVSSKTSSTSTANPASAAIAKSRAPPKLSHAAAEKERAVQLYAKAVEHEQSGKLNDALMMYRRAFKMDDDVDRLYARSVAKAAQSTSTTGTGDDDGPESTTPSSTDIVSASAPADEPYSFQRHIQMQPDYVKSNLPIHPDPRTVDEQLSTLAPPSVLTRLLETLPVPPQTLSFLPADEDLPIPISKLPAELLDPILAHLDVTSIERFASTCWRARYLTHVSNVWRRLVLGIYKPPAMIPEEVEVRDLVKRHRGEWRTTFLEEERVRMDGCYIAVCHYIRPGAGDEWVTITHLITYHRFLRFYPDGSVISFLTTEHPSEIVPSLRPTLRGKGLHFGRWRLLRSDAPLSPDDPPYVPTRQNEKRPPARIIITDLLEPGLEGPKYEFEMELALRETSRGRWNKLDMIDYRSINLTTGESLALPLKHQKPFYFSKVRSYNPPL</sequence>
<organism evidence="2 3">
    <name type="scientific">Kwoniella shandongensis</name>
    <dbReference type="NCBI Taxonomy" id="1734106"/>
    <lineage>
        <taxon>Eukaryota</taxon>
        <taxon>Fungi</taxon>
        <taxon>Dikarya</taxon>
        <taxon>Basidiomycota</taxon>
        <taxon>Agaricomycotina</taxon>
        <taxon>Tremellomycetes</taxon>
        <taxon>Tremellales</taxon>
        <taxon>Cryptococcaceae</taxon>
        <taxon>Kwoniella</taxon>
    </lineage>
</organism>
<dbReference type="GO" id="GO:0031146">
    <property type="term" value="P:SCF-dependent proteasomal ubiquitin-dependent protein catabolic process"/>
    <property type="evidence" value="ECO:0007669"/>
    <property type="project" value="TreeGrafter"/>
</dbReference>
<dbReference type="PANTHER" id="PTHR12874:SF9">
    <property type="entry name" value="F-BOX ONLY PROTEIN 48"/>
    <property type="match status" value="1"/>
</dbReference>
<dbReference type="KEGG" id="ksn:43587235"/>
<accession>A0A5M6C448</accession>
<dbReference type="OrthoDB" id="2117972at2759"/>
<evidence type="ECO:0000313" key="2">
    <source>
        <dbReference type="EMBL" id="WWD17034.1"/>
    </source>
</evidence>
<gene>
    <name evidence="2" type="ORF">CI109_101471</name>
</gene>
<reference evidence="2" key="2">
    <citation type="submission" date="2024-01" db="EMBL/GenBank/DDBJ databases">
        <title>Comparative genomics of Cryptococcus and Kwoniella reveals pathogenesis evolution and contrasting modes of karyotype evolution via chromosome fusion or intercentromeric recombination.</title>
        <authorList>
            <person name="Coelho M.A."/>
            <person name="David-Palma M."/>
            <person name="Shea T."/>
            <person name="Bowers K."/>
            <person name="McGinley-Smith S."/>
            <person name="Mohammad A.W."/>
            <person name="Gnirke A."/>
            <person name="Yurkov A.M."/>
            <person name="Nowrousian M."/>
            <person name="Sun S."/>
            <person name="Cuomo C.A."/>
            <person name="Heitman J."/>
        </authorList>
    </citation>
    <scope>NUCLEOTIDE SEQUENCE</scope>
    <source>
        <strain evidence="2">CBS 12478</strain>
    </source>
</reference>
<feature type="compositionally biased region" description="Gly residues" evidence="1">
    <location>
        <begin position="67"/>
        <end position="79"/>
    </location>
</feature>
<keyword evidence="3" id="KW-1185">Reference proteome</keyword>
<dbReference type="SUPFAM" id="SSF81383">
    <property type="entry name" value="F-box domain"/>
    <property type="match status" value="1"/>
</dbReference>
<feature type="compositionally biased region" description="Basic and acidic residues" evidence="1">
    <location>
        <begin position="107"/>
        <end position="116"/>
    </location>
</feature>
<dbReference type="InterPro" id="IPR045464">
    <property type="entry name" value="Hrt3/FBXO9_C"/>
</dbReference>
<evidence type="ECO:0000256" key="1">
    <source>
        <dbReference type="SAM" id="MobiDB-lite"/>
    </source>
</evidence>
<dbReference type="Proteomes" id="UP000322225">
    <property type="component" value="Chromosome 3"/>
</dbReference>
<reference evidence="2" key="1">
    <citation type="submission" date="2017-08" db="EMBL/GenBank/DDBJ databases">
        <authorList>
            <person name="Cuomo C."/>
            <person name="Billmyre B."/>
            <person name="Heitman J."/>
        </authorList>
    </citation>
    <scope>NUCLEOTIDE SEQUENCE</scope>
    <source>
        <strain evidence="2">CBS 12478</strain>
    </source>
</reference>